<evidence type="ECO:0000313" key="3">
    <source>
        <dbReference type="Proteomes" id="UP001080333"/>
    </source>
</evidence>
<comment type="caution">
    <text evidence="2">The sequence shown here is derived from an EMBL/GenBank/DDBJ whole genome shotgun (WGS) entry which is preliminary data.</text>
</comment>
<dbReference type="SMART" id="SM00530">
    <property type="entry name" value="HTH_XRE"/>
    <property type="match status" value="1"/>
</dbReference>
<evidence type="ECO:0000259" key="1">
    <source>
        <dbReference type="PROSITE" id="PS50943"/>
    </source>
</evidence>
<dbReference type="InterPro" id="IPR001387">
    <property type="entry name" value="Cro/C1-type_HTH"/>
</dbReference>
<name>A0A9X3E8J3_9LACO</name>
<accession>A0A9X3E8J3</accession>
<gene>
    <name evidence="2" type="ORF">D0502_07900</name>
</gene>
<dbReference type="InterPro" id="IPR010982">
    <property type="entry name" value="Lambda_DNA-bd_dom_sf"/>
</dbReference>
<dbReference type="RefSeq" id="WP_267287228.1">
    <property type="nucleotide sequence ID" value="NZ_QVOQ01000017.1"/>
</dbReference>
<dbReference type="PROSITE" id="PS50943">
    <property type="entry name" value="HTH_CROC1"/>
    <property type="match status" value="1"/>
</dbReference>
<proteinExistence type="predicted"/>
<dbReference type="EMBL" id="QVOQ01000017">
    <property type="protein sequence ID" value="MCX7579299.1"/>
    <property type="molecule type" value="Genomic_DNA"/>
</dbReference>
<dbReference type="SUPFAM" id="SSF47413">
    <property type="entry name" value="lambda repressor-like DNA-binding domains"/>
    <property type="match status" value="1"/>
</dbReference>
<organism evidence="2 3">
    <name type="scientific">Leuconostoc falkenbergense</name>
    <dbReference type="NCBI Taxonomy" id="2766470"/>
    <lineage>
        <taxon>Bacteria</taxon>
        <taxon>Bacillati</taxon>
        <taxon>Bacillota</taxon>
        <taxon>Bacilli</taxon>
        <taxon>Lactobacillales</taxon>
        <taxon>Lactobacillaceae</taxon>
        <taxon>Leuconostoc</taxon>
    </lineage>
</organism>
<sequence length="114" mass="12902">MTLLSRTKDMAKLRGMSLETLALKAGLSNKSIYNWDRNSPKSENLEQVATVLNVSTDYLLGRTDEPNHYMTETEKMLSGVDLSEAVDRSVPLTWGGHELDDNDKEILRRLFEGK</sequence>
<dbReference type="Proteomes" id="UP001080333">
    <property type="component" value="Unassembled WGS sequence"/>
</dbReference>
<reference evidence="2" key="1">
    <citation type="submission" date="2018-08" db="EMBL/GenBank/DDBJ databases">
        <title>Draft genome sequences of Leuconostoc spp. and Weissella spp. with biocontrol potential.</title>
        <authorList>
            <person name="Lo R."/>
            <person name="Ho V.T.T."/>
            <person name="Turner M.S."/>
        </authorList>
    </citation>
    <scope>NUCLEOTIDE SEQUENCE</scope>
    <source>
        <strain evidence="2">156</strain>
    </source>
</reference>
<dbReference type="GO" id="GO:0003677">
    <property type="term" value="F:DNA binding"/>
    <property type="evidence" value="ECO:0007669"/>
    <property type="project" value="InterPro"/>
</dbReference>
<dbReference type="Pfam" id="PF01381">
    <property type="entry name" value="HTH_3"/>
    <property type="match status" value="1"/>
</dbReference>
<dbReference type="Gene3D" id="1.10.260.40">
    <property type="entry name" value="lambda repressor-like DNA-binding domains"/>
    <property type="match status" value="1"/>
</dbReference>
<evidence type="ECO:0000313" key="2">
    <source>
        <dbReference type="EMBL" id="MCX7579299.1"/>
    </source>
</evidence>
<dbReference type="CDD" id="cd00093">
    <property type="entry name" value="HTH_XRE"/>
    <property type="match status" value="1"/>
</dbReference>
<protein>
    <submittedName>
        <fullName evidence="2">XRE family transcriptional regulator</fullName>
    </submittedName>
</protein>
<feature type="domain" description="HTH cro/C1-type" evidence="1">
    <location>
        <begin position="12"/>
        <end position="59"/>
    </location>
</feature>
<dbReference type="AlphaFoldDB" id="A0A9X3E8J3"/>